<keyword evidence="2" id="KW-1185">Reference proteome</keyword>
<comment type="caution">
    <text evidence="1">The sequence shown here is derived from an EMBL/GenBank/DDBJ whole genome shotgun (WGS) entry which is preliminary data.</text>
</comment>
<accession>A0A2P7NT13</accession>
<dbReference type="RefSeq" id="WP_106707588.1">
    <property type="nucleotide sequence ID" value="NZ_PXXU01000042.1"/>
</dbReference>
<evidence type="ECO:0000313" key="1">
    <source>
        <dbReference type="EMBL" id="PSJ16611.1"/>
    </source>
</evidence>
<dbReference type="Proteomes" id="UP000241912">
    <property type="component" value="Unassembled WGS sequence"/>
</dbReference>
<dbReference type="EMBL" id="PXXU01000042">
    <property type="protein sequence ID" value="PSJ16611.1"/>
    <property type="molecule type" value="Genomic_DNA"/>
</dbReference>
<proteinExistence type="predicted"/>
<dbReference type="OrthoDB" id="1445911at2"/>
<gene>
    <name evidence="1" type="ORF">C7H79_12470</name>
</gene>
<dbReference type="AlphaFoldDB" id="A0A2P7NT13"/>
<reference evidence="1 2" key="1">
    <citation type="submission" date="2018-03" db="EMBL/GenBank/DDBJ databases">
        <title>Draft genome of Nitrosomonas supralitoralis APG5.</title>
        <authorList>
            <person name="Urakawa H."/>
            <person name="Lopez J.V."/>
        </authorList>
    </citation>
    <scope>NUCLEOTIDE SEQUENCE [LARGE SCALE GENOMIC DNA]</scope>
    <source>
        <strain evidence="1 2">APG5</strain>
    </source>
</reference>
<evidence type="ECO:0000313" key="2">
    <source>
        <dbReference type="Proteomes" id="UP000241912"/>
    </source>
</evidence>
<name>A0A2P7NT13_9PROT</name>
<protein>
    <submittedName>
        <fullName evidence="1">Uncharacterized protein</fullName>
    </submittedName>
</protein>
<organism evidence="1 2">
    <name type="scientific">Nitrosomonas supralitoralis</name>
    <dbReference type="NCBI Taxonomy" id="2116706"/>
    <lineage>
        <taxon>Bacteria</taxon>
        <taxon>Pseudomonadati</taxon>
        <taxon>Pseudomonadota</taxon>
        <taxon>Betaproteobacteria</taxon>
        <taxon>Nitrosomonadales</taxon>
        <taxon>Nitrosomonadaceae</taxon>
        <taxon>Nitrosomonas</taxon>
    </lineage>
</organism>
<sequence>MVHESVNVDDVIPDPIWNLQLKLGIALGNEPEEGYYYNASMRSVPDNVINADSQKRFAPIFRRF</sequence>